<dbReference type="AlphaFoldDB" id="A0A699KCR7"/>
<proteinExistence type="predicted"/>
<sequence length="135" mass="14958">MALHKMDENDPANARKRRKELMSNRKCASSKDKRSNPSVSSDAFLTGLSTSSAHPQPTIRNRMPLSDITNCRVSQMQQQDTNVLTIPLPFGLNISLTLGNSIVPYGLISTIVNGPDQRDLSFPENNFNLELKSNT</sequence>
<comment type="caution">
    <text evidence="2">The sequence shown here is derived from an EMBL/GenBank/DDBJ whole genome shotgun (WGS) entry which is preliminary data.</text>
</comment>
<gene>
    <name evidence="2" type="ORF">Tci_659139</name>
</gene>
<reference evidence="2" key="1">
    <citation type="journal article" date="2019" name="Sci. Rep.">
        <title>Draft genome of Tanacetum cinerariifolium, the natural source of mosquito coil.</title>
        <authorList>
            <person name="Yamashiro T."/>
            <person name="Shiraishi A."/>
            <person name="Satake H."/>
            <person name="Nakayama K."/>
        </authorList>
    </citation>
    <scope>NUCLEOTIDE SEQUENCE</scope>
</reference>
<feature type="compositionally biased region" description="Polar residues" evidence="1">
    <location>
        <begin position="36"/>
        <end position="59"/>
    </location>
</feature>
<name>A0A699KCR7_TANCI</name>
<organism evidence="2">
    <name type="scientific">Tanacetum cinerariifolium</name>
    <name type="common">Dalmatian daisy</name>
    <name type="synonym">Chrysanthemum cinerariifolium</name>
    <dbReference type="NCBI Taxonomy" id="118510"/>
    <lineage>
        <taxon>Eukaryota</taxon>
        <taxon>Viridiplantae</taxon>
        <taxon>Streptophyta</taxon>
        <taxon>Embryophyta</taxon>
        <taxon>Tracheophyta</taxon>
        <taxon>Spermatophyta</taxon>
        <taxon>Magnoliopsida</taxon>
        <taxon>eudicotyledons</taxon>
        <taxon>Gunneridae</taxon>
        <taxon>Pentapetalae</taxon>
        <taxon>asterids</taxon>
        <taxon>campanulids</taxon>
        <taxon>Asterales</taxon>
        <taxon>Asteraceae</taxon>
        <taxon>Asteroideae</taxon>
        <taxon>Anthemideae</taxon>
        <taxon>Anthemidinae</taxon>
        <taxon>Tanacetum</taxon>
    </lineage>
</organism>
<accession>A0A699KCR7</accession>
<evidence type="ECO:0000256" key="1">
    <source>
        <dbReference type="SAM" id="MobiDB-lite"/>
    </source>
</evidence>
<feature type="region of interest" description="Disordered" evidence="1">
    <location>
        <begin position="1"/>
        <end position="62"/>
    </location>
</feature>
<protein>
    <submittedName>
        <fullName evidence="2">Uncharacterized protein</fullName>
    </submittedName>
</protein>
<evidence type="ECO:0000313" key="2">
    <source>
        <dbReference type="EMBL" id="GFA87167.1"/>
    </source>
</evidence>
<dbReference type="EMBL" id="BKCJ010504495">
    <property type="protein sequence ID" value="GFA87167.1"/>
    <property type="molecule type" value="Genomic_DNA"/>
</dbReference>